<organism evidence="3 4">
    <name type="scientific">Timema podura</name>
    <name type="common">Walking stick</name>
    <dbReference type="NCBI Taxonomy" id="61482"/>
    <lineage>
        <taxon>Eukaryota</taxon>
        <taxon>Metazoa</taxon>
        <taxon>Ecdysozoa</taxon>
        <taxon>Arthropoda</taxon>
        <taxon>Hexapoda</taxon>
        <taxon>Insecta</taxon>
        <taxon>Pterygota</taxon>
        <taxon>Neoptera</taxon>
        <taxon>Polyneoptera</taxon>
        <taxon>Phasmatodea</taxon>
        <taxon>Timematodea</taxon>
        <taxon>Timematoidea</taxon>
        <taxon>Timematidae</taxon>
        <taxon>Timema</taxon>
    </lineage>
</organism>
<dbReference type="EMBL" id="CAJPIN010004571">
    <property type="protein sequence ID" value="CAG2056911.1"/>
    <property type="molecule type" value="Genomic_DNA"/>
</dbReference>
<evidence type="ECO:0000256" key="1">
    <source>
        <dbReference type="RuleBase" id="RU363097"/>
    </source>
</evidence>
<keyword evidence="1" id="KW-0444">Lipid biosynthesis</keyword>
<protein>
    <recommendedName>
        <fullName evidence="1">Fatty acyl-CoA reductase</fullName>
        <ecNumber evidence="1">1.2.1.84</ecNumber>
    </recommendedName>
</protein>
<evidence type="ECO:0000259" key="2">
    <source>
        <dbReference type="Pfam" id="PF07993"/>
    </source>
</evidence>
<dbReference type="Gene3D" id="3.40.50.720">
    <property type="entry name" value="NAD(P)-binding Rossmann-like Domain"/>
    <property type="match status" value="1"/>
</dbReference>
<comment type="function">
    <text evidence="1">Catalyzes the reduction of fatty acyl-CoA to fatty alcohols.</text>
</comment>
<dbReference type="Pfam" id="PF07993">
    <property type="entry name" value="NAD_binding_4"/>
    <property type="match status" value="1"/>
</dbReference>
<evidence type="ECO:0000313" key="3">
    <source>
        <dbReference type="EMBL" id="CAG2056911.1"/>
    </source>
</evidence>
<reference evidence="3" key="1">
    <citation type="submission" date="2021-03" db="EMBL/GenBank/DDBJ databases">
        <authorList>
            <person name="Tran Van P."/>
        </authorList>
    </citation>
    <scope>NUCLEOTIDE SEQUENCE</scope>
</reference>
<comment type="catalytic activity">
    <reaction evidence="1">
        <text>a long-chain fatty acyl-CoA + 2 NADPH + 2 H(+) = a long-chain primary fatty alcohol + 2 NADP(+) + CoA</text>
        <dbReference type="Rhea" id="RHEA:52716"/>
        <dbReference type="ChEBI" id="CHEBI:15378"/>
        <dbReference type="ChEBI" id="CHEBI:57287"/>
        <dbReference type="ChEBI" id="CHEBI:57783"/>
        <dbReference type="ChEBI" id="CHEBI:58349"/>
        <dbReference type="ChEBI" id="CHEBI:77396"/>
        <dbReference type="ChEBI" id="CHEBI:83139"/>
        <dbReference type="EC" id="1.2.1.84"/>
    </reaction>
</comment>
<comment type="caution">
    <text evidence="3">The sequence shown here is derived from an EMBL/GenBank/DDBJ whole genome shotgun (WGS) entry which is preliminary data.</text>
</comment>
<comment type="similarity">
    <text evidence="1">Belongs to the fatty acyl-CoA reductase family.</text>
</comment>
<keyword evidence="1" id="KW-0560">Oxidoreductase</keyword>
<dbReference type="EC" id="1.2.1.84" evidence="1"/>
<name>A0ABN7NNE0_TIMPD</name>
<evidence type="ECO:0000313" key="4">
    <source>
        <dbReference type="Proteomes" id="UP001153148"/>
    </source>
</evidence>
<accession>A0ABN7NNE0</accession>
<dbReference type="PANTHER" id="PTHR11011:SF116">
    <property type="entry name" value="FATTY ACYL-COA REDUCTASE CG5065-RELATED"/>
    <property type="match status" value="1"/>
</dbReference>
<dbReference type="InterPro" id="IPR036291">
    <property type="entry name" value="NAD(P)-bd_dom_sf"/>
</dbReference>
<gene>
    <name evidence="3" type="ORF">TPAB3V08_LOCUS3894</name>
</gene>
<feature type="domain" description="Thioester reductase (TE)" evidence="2">
    <location>
        <begin position="38"/>
        <end position="108"/>
    </location>
</feature>
<dbReference type="Proteomes" id="UP001153148">
    <property type="component" value="Unassembled WGS sequence"/>
</dbReference>
<sequence length="160" mass="18059">MSHYTPVSQFYQDRAIFVTGGTGFMGKFFNRIRKEQPLAVNKVIPIEGDITRPDLGISLSDQNVITRMVSIVFHSAATVRFDEVLKVSVKTNMVGTKQLVQLCHRILKLEGGPRKSIPPPISSRRLTLNWRRSIPFHPYCDMKNEQVNCLSKAQDGVEGD</sequence>
<dbReference type="InterPro" id="IPR013120">
    <property type="entry name" value="FAR_NAD-bd"/>
</dbReference>
<keyword evidence="1" id="KW-0521">NADP</keyword>
<keyword evidence="4" id="KW-1185">Reference proteome</keyword>
<dbReference type="InterPro" id="IPR026055">
    <property type="entry name" value="FAR"/>
</dbReference>
<proteinExistence type="inferred from homology"/>
<keyword evidence="1" id="KW-0443">Lipid metabolism</keyword>
<dbReference type="SUPFAM" id="SSF51735">
    <property type="entry name" value="NAD(P)-binding Rossmann-fold domains"/>
    <property type="match status" value="1"/>
</dbReference>
<dbReference type="PANTHER" id="PTHR11011">
    <property type="entry name" value="MALE STERILITY PROTEIN 2-RELATED"/>
    <property type="match status" value="1"/>
</dbReference>